<accession>X6P2M0</accession>
<keyword evidence="2" id="KW-1185">Reference proteome</keyword>
<dbReference type="Proteomes" id="UP000023152">
    <property type="component" value="Unassembled WGS sequence"/>
</dbReference>
<comment type="caution">
    <text evidence="1">The sequence shown here is derived from an EMBL/GenBank/DDBJ whole genome shotgun (WGS) entry which is preliminary data.</text>
</comment>
<organism evidence="1 2">
    <name type="scientific">Reticulomyxa filosa</name>
    <dbReference type="NCBI Taxonomy" id="46433"/>
    <lineage>
        <taxon>Eukaryota</taxon>
        <taxon>Sar</taxon>
        <taxon>Rhizaria</taxon>
        <taxon>Retaria</taxon>
        <taxon>Foraminifera</taxon>
        <taxon>Monothalamids</taxon>
        <taxon>Reticulomyxidae</taxon>
        <taxon>Reticulomyxa</taxon>
    </lineage>
</organism>
<proteinExistence type="predicted"/>
<evidence type="ECO:0000313" key="2">
    <source>
        <dbReference type="Proteomes" id="UP000023152"/>
    </source>
</evidence>
<dbReference type="AlphaFoldDB" id="X6P2M0"/>
<gene>
    <name evidence="1" type="ORF">RFI_05313</name>
</gene>
<protein>
    <submittedName>
        <fullName evidence="1">Uncharacterized protein</fullName>
    </submittedName>
</protein>
<sequence>MPMKIVEYQANHVIWNLADVSAHTFVNAELTNLYGTHVLHTDMSRYADLRVEHFQISEPSEEDSWKQASELKTVSEIPLIKEHIIDEASPSQVTTLPNEKTDDISEETQETIKKIAVDSVLVFHKHSEKEGATTPQTRFVFERSLFLIYPLNENNSDEALGSHMTEEAADNWQSPSKDSKKSQLSVEDFLQVKASKTKTLSKKIIQPQVDKWQQAGTEVLIRSRRAILTIRADKSAPFLKNSHPLIPCYRHLEINVFPLQIDLTLDTTKKLKKYFLSSSEEFYSKKNNKPLNKKSELLGTFSKKKQQRKDSAEKEKAKEIDDIAAGGDVQLDDLVGKRYFHRVRIGGLEFDVTFTGWLRDFKKKQISIRPFDYASRLWTWTKLLEKLGFFGGLSHTDIDANDSLFQDSSAAQFRSQESQQSLIVAQPGKKPTKVIEWLKKKSKKVRERKNFGNDNLVLHKSALLFGEVADDLLSNEYASISKDVFGVIFVDFDPDMLLSLIGGDTSTFENSTVMESLHENILVELKQCLERICGEDDAKHFFFRILKRIAFKQPRVIVAIHERAENKSTMETSRLLDTYRRCLQSLVVSQKFNNVHPEKDENATPKWFDVIKYIVAAQNIQITQISKHLQ</sequence>
<name>X6P2M0_RETFI</name>
<dbReference type="EMBL" id="ASPP01004684">
    <property type="protein sequence ID" value="ETO31807.1"/>
    <property type="molecule type" value="Genomic_DNA"/>
</dbReference>
<reference evidence="1 2" key="1">
    <citation type="journal article" date="2013" name="Curr. Biol.">
        <title>The Genome of the Foraminiferan Reticulomyxa filosa.</title>
        <authorList>
            <person name="Glockner G."/>
            <person name="Hulsmann N."/>
            <person name="Schleicher M."/>
            <person name="Noegel A.A."/>
            <person name="Eichinger L."/>
            <person name="Gallinger C."/>
            <person name="Pawlowski J."/>
            <person name="Sierra R."/>
            <person name="Euteneuer U."/>
            <person name="Pillet L."/>
            <person name="Moustafa A."/>
            <person name="Platzer M."/>
            <person name="Groth M."/>
            <person name="Szafranski K."/>
            <person name="Schliwa M."/>
        </authorList>
    </citation>
    <scope>NUCLEOTIDE SEQUENCE [LARGE SCALE GENOMIC DNA]</scope>
</reference>
<evidence type="ECO:0000313" key="1">
    <source>
        <dbReference type="EMBL" id="ETO31807.1"/>
    </source>
</evidence>